<reference evidence="1 2" key="1">
    <citation type="journal article" date="2023" name="Plants (Basel)">
        <title>Bridging the Gap: Combining Genomics and Transcriptomics Approaches to Understand Stylosanthes scabra, an Orphan Legume from the Brazilian Caatinga.</title>
        <authorList>
            <person name="Ferreira-Neto J.R.C."/>
            <person name="da Silva M.D."/>
            <person name="Binneck E."/>
            <person name="de Melo N.F."/>
            <person name="da Silva R.H."/>
            <person name="de Melo A.L.T.M."/>
            <person name="Pandolfi V."/>
            <person name="Bustamante F.O."/>
            <person name="Brasileiro-Vidal A.C."/>
            <person name="Benko-Iseppon A.M."/>
        </authorList>
    </citation>
    <scope>NUCLEOTIDE SEQUENCE [LARGE SCALE GENOMIC DNA]</scope>
    <source>
        <tissue evidence="1">Leaves</tissue>
    </source>
</reference>
<protein>
    <submittedName>
        <fullName evidence="1">Uncharacterized protein</fullName>
    </submittedName>
</protein>
<comment type="caution">
    <text evidence="1">The sequence shown here is derived from an EMBL/GenBank/DDBJ whole genome shotgun (WGS) entry which is preliminary data.</text>
</comment>
<sequence>MHMMHASPYGYDELTWSVPLANPIDPVYILDHYRTHFPEDNSLIAPNVKSRSTDTQKG</sequence>
<dbReference type="Proteomes" id="UP001341840">
    <property type="component" value="Unassembled WGS sequence"/>
</dbReference>
<name>A0ABU6QZ88_9FABA</name>
<gene>
    <name evidence="1" type="ORF">PIB30_104590</name>
</gene>
<evidence type="ECO:0000313" key="2">
    <source>
        <dbReference type="Proteomes" id="UP001341840"/>
    </source>
</evidence>
<proteinExistence type="predicted"/>
<accession>A0ABU6QZ88</accession>
<feature type="non-terminal residue" evidence="1">
    <location>
        <position position="58"/>
    </location>
</feature>
<evidence type="ECO:0000313" key="1">
    <source>
        <dbReference type="EMBL" id="MED6116893.1"/>
    </source>
</evidence>
<organism evidence="1 2">
    <name type="scientific">Stylosanthes scabra</name>
    <dbReference type="NCBI Taxonomy" id="79078"/>
    <lineage>
        <taxon>Eukaryota</taxon>
        <taxon>Viridiplantae</taxon>
        <taxon>Streptophyta</taxon>
        <taxon>Embryophyta</taxon>
        <taxon>Tracheophyta</taxon>
        <taxon>Spermatophyta</taxon>
        <taxon>Magnoliopsida</taxon>
        <taxon>eudicotyledons</taxon>
        <taxon>Gunneridae</taxon>
        <taxon>Pentapetalae</taxon>
        <taxon>rosids</taxon>
        <taxon>fabids</taxon>
        <taxon>Fabales</taxon>
        <taxon>Fabaceae</taxon>
        <taxon>Papilionoideae</taxon>
        <taxon>50 kb inversion clade</taxon>
        <taxon>dalbergioids sensu lato</taxon>
        <taxon>Dalbergieae</taxon>
        <taxon>Pterocarpus clade</taxon>
        <taxon>Stylosanthes</taxon>
    </lineage>
</organism>
<dbReference type="EMBL" id="JASCZI010003641">
    <property type="protein sequence ID" value="MED6116893.1"/>
    <property type="molecule type" value="Genomic_DNA"/>
</dbReference>
<keyword evidence="2" id="KW-1185">Reference proteome</keyword>